<sequence>MLEIKAGHHRVGIYPALGGAIGYWLCQDTPIFYPLINSHLAQNANQIIAAYPLIPYSNRIADGKFSFEGREYRLDKNALNEKDAIHGNAWEKEWELDSFSKNSVLLSLDFDPAKNSKQQWPFSYKAKLKYTISVTGLSVRIFFQNTDRCNQPVGLGFHPYFPRNDSVELGFTAKSVWNNGSNGLPEGRMSIDGRWAFDHMRALSKDEQLDNCYAGWDNFAFIRWKHLNAYLTMTSSRMFEHLVLFNPENQPYFTLEPATNMNNALNMPEISDRGMMILKPGQTVQGDILYSFSGS</sequence>
<dbReference type="InterPro" id="IPR008183">
    <property type="entry name" value="Aldose_1/G6P_1-epimerase"/>
</dbReference>
<evidence type="ECO:0000313" key="2">
    <source>
        <dbReference type="EMBL" id="CAI3944510.1"/>
    </source>
</evidence>
<gene>
    <name evidence="1" type="ORF">R53529_LOCUS7</name>
    <name evidence="2" type="ORF">R53530_LOCUS1437</name>
</gene>
<dbReference type="SUPFAM" id="SSF74650">
    <property type="entry name" value="Galactose mutarotase-like"/>
    <property type="match status" value="1"/>
</dbReference>
<evidence type="ECO:0000313" key="3">
    <source>
        <dbReference type="Proteomes" id="UP001154255"/>
    </source>
</evidence>
<dbReference type="Pfam" id="PF01263">
    <property type="entry name" value="Aldose_epim"/>
    <property type="match status" value="1"/>
</dbReference>
<name>A0A9W4TRM6_9PROT</name>
<dbReference type="GeneID" id="83712471"/>
<dbReference type="EMBL" id="CAMXCM010000003">
    <property type="protein sequence ID" value="CAI3944510.1"/>
    <property type="molecule type" value="Genomic_DNA"/>
</dbReference>
<organism evidence="2 3">
    <name type="scientific">Commensalibacter communis</name>
    <dbReference type="NCBI Taxonomy" id="2972786"/>
    <lineage>
        <taxon>Bacteria</taxon>
        <taxon>Pseudomonadati</taxon>
        <taxon>Pseudomonadota</taxon>
        <taxon>Alphaproteobacteria</taxon>
        <taxon>Acetobacterales</taxon>
        <taxon>Acetobacteraceae</taxon>
    </lineage>
</organism>
<proteinExistence type="predicted"/>
<dbReference type="AlphaFoldDB" id="A0A9W4TRM6"/>
<keyword evidence="4" id="KW-1185">Reference proteome</keyword>
<dbReference type="InterPro" id="IPR014718">
    <property type="entry name" value="GH-type_carb-bd"/>
</dbReference>
<dbReference type="Gene3D" id="2.70.98.10">
    <property type="match status" value="1"/>
</dbReference>
<dbReference type="GO" id="GO:0005975">
    <property type="term" value="P:carbohydrate metabolic process"/>
    <property type="evidence" value="ECO:0007669"/>
    <property type="project" value="InterPro"/>
</dbReference>
<dbReference type="Proteomes" id="UP001154255">
    <property type="component" value="Unassembled WGS sequence"/>
</dbReference>
<dbReference type="CDD" id="cd09021">
    <property type="entry name" value="Aldose_epim_Ec_YphB"/>
    <property type="match status" value="1"/>
</dbReference>
<dbReference type="Proteomes" id="UP001154259">
    <property type="component" value="Unassembled WGS sequence"/>
</dbReference>
<comment type="caution">
    <text evidence="2">The sequence shown here is derived from an EMBL/GenBank/DDBJ whole genome shotgun (WGS) entry which is preliminary data.</text>
</comment>
<protein>
    <submittedName>
        <fullName evidence="1 2">Galactose mutarotase or related enzyme (GalM)</fullName>
    </submittedName>
</protein>
<dbReference type="GO" id="GO:0016853">
    <property type="term" value="F:isomerase activity"/>
    <property type="evidence" value="ECO:0007669"/>
    <property type="project" value="InterPro"/>
</dbReference>
<evidence type="ECO:0000313" key="4">
    <source>
        <dbReference type="Proteomes" id="UP001154259"/>
    </source>
</evidence>
<dbReference type="RefSeq" id="WP_271788478.1">
    <property type="nucleotide sequence ID" value="NZ_CAMXCJ010000002.1"/>
</dbReference>
<accession>A0A9W4TRM6</accession>
<reference evidence="2" key="1">
    <citation type="submission" date="2022-10" db="EMBL/GenBank/DDBJ databases">
        <authorList>
            <person name="Botero Cardona J."/>
        </authorList>
    </citation>
    <scope>NUCLEOTIDE SEQUENCE</scope>
    <source>
        <strain evidence="2">LMG 31819</strain>
        <strain evidence="1">R-53529</strain>
    </source>
</reference>
<evidence type="ECO:0000313" key="1">
    <source>
        <dbReference type="EMBL" id="CAI3922454.1"/>
    </source>
</evidence>
<dbReference type="GO" id="GO:0030246">
    <property type="term" value="F:carbohydrate binding"/>
    <property type="evidence" value="ECO:0007669"/>
    <property type="project" value="InterPro"/>
</dbReference>
<dbReference type="EMBL" id="CAMXCS010000001">
    <property type="protein sequence ID" value="CAI3922454.1"/>
    <property type="molecule type" value="Genomic_DNA"/>
</dbReference>
<dbReference type="InterPro" id="IPR011013">
    <property type="entry name" value="Gal_mutarotase_sf_dom"/>
</dbReference>